<evidence type="ECO:0000256" key="1">
    <source>
        <dbReference type="SAM" id="MobiDB-lite"/>
    </source>
</evidence>
<dbReference type="InParanoid" id="A0A165NA43"/>
<accession>A0A165NA43</accession>
<proteinExistence type="predicted"/>
<feature type="region of interest" description="Disordered" evidence="1">
    <location>
        <begin position="1"/>
        <end position="23"/>
    </location>
</feature>
<name>A0A165NA43_9AGAM</name>
<reference evidence="2 3" key="1">
    <citation type="journal article" date="2016" name="Mol. Biol. Evol.">
        <title>Comparative Genomics of Early-Diverging Mushroom-Forming Fungi Provides Insights into the Origins of Lignocellulose Decay Capabilities.</title>
        <authorList>
            <person name="Nagy L.G."/>
            <person name="Riley R."/>
            <person name="Tritt A."/>
            <person name="Adam C."/>
            <person name="Daum C."/>
            <person name="Floudas D."/>
            <person name="Sun H."/>
            <person name="Yadav J.S."/>
            <person name="Pangilinan J."/>
            <person name="Larsson K.H."/>
            <person name="Matsuura K."/>
            <person name="Barry K."/>
            <person name="Labutti K."/>
            <person name="Kuo R."/>
            <person name="Ohm R.A."/>
            <person name="Bhattacharya S.S."/>
            <person name="Shirouzu T."/>
            <person name="Yoshinaga Y."/>
            <person name="Martin F.M."/>
            <person name="Grigoriev I.V."/>
            <person name="Hibbett D.S."/>
        </authorList>
    </citation>
    <scope>NUCLEOTIDE SEQUENCE [LARGE SCALE GENOMIC DNA]</scope>
    <source>
        <strain evidence="2 3">HHB14362 ss-1</strain>
    </source>
</reference>
<sequence>MGGKCKSVSQTERAPYSWQDPRPVRISNAATPIGAGCGSEGVKLGISAQQETRRRRSNVATSTRPTIQRREPAEDRTIGCARNLELIKDALFGRIWRTPPWLGQCRNAGTPASNPKFWEPVFILVVYNPAPHPVGWTLVWPPSPPLHPLHH</sequence>
<dbReference type="AlphaFoldDB" id="A0A165NA43"/>
<evidence type="ECO:0000313" key="2">
    <source>
        <dbReference type="EMBL" id="KZT19369.1"/>
    </source>
</evidence>
<keyword evidence="3" id="KW-1185">Reference proteome</keyword>
<protein>
    <submittedName>
        <fullName evidence="2">Uncharacterized protein</fullName>
    </submittedName>
</protein>
<dbReference type="Proteomes" id="UP000076761">
    <property type="component" value="Unassembled WGS sequence"/>
</dbReference>
<dbReference type="EMBL" id="KV425642">
    <property type="protein sequence ID" value="KZT19369.1"/>
    <property type="molecule type" value="Genomic_DNA"/>
</dbReference>
<organism evidence="2 3">
    <name type="scientific">Neolentinus lepideus HHB14362 ss-1</name>
    <dbReference type="NCBI Taxonomy" id="1314782"/>
    <lineage>
        <taxon>Eukaryota</taxon>
        <taxon>Fungi</taxon>
        <taxon>Dikarya</taxon>
        <taxon>Basidiomycota</taxon>
        <taxon>Agaricomycotina</taxon>
        <taxon>Agaricomycetes</taxon>
        <taxon>Gloeophyllales</taxon>
        <taxon>Gloeophyllaceae</taxon>
        <taxon>Neolentinus</taxon>
    </lineage>
</organism>
<evidence type="ECO:0000313" key="3">
    <source>
        <dbReference type="Proteomes" id="UP000076761"/>
    </source>
</evidence>
<feature type="region of interest" description="Disordered" evidence="1">
    <location>
        <begin position="47"/>
        <end position="74"/>
    </location>
</feature>
<gene>
    <name evidence="2" type="ORF">NEOLEDRAFT_973377</name>
</gene>